<protein>
    <submittedName>
        <fullName evidence="1">Uncharacterized protein</fullName>
    </submittedName>
</protein>
<comment type="caution">
    <text evidence="1">The sequence shown here is derived from an EMBL/GenBank/DDBJ whole genome shotgun (WGS) entry which is preliminary data.</text>
</comment>
<accession>A0ACC1NKQ1</accession>
<evidence type="ECO:0000313" key="1">
    <source>
        <dbReference type="EMBL" id="KAJ2979897.1"/>
    </source>
</evidence>
<reference evidence="1" key="1">
    <citation type="submission" date="2022-08" db="EMBL/GenBank/DDBJ databases">
        <title>Genome Sequence of Lecanicillium fungicola.</title>
        <authorList>
            <person name="Buettner E."/>
        </authorList>
    </citation>
    <scope>NUCLEOTIDE SEQUENCE</scope>
    <source>
        <strain evidence="1">Babe33</strain>
    </source>
</reference>
<dbReference type="EMBL" id="JANJQO010000243">
    <property type="protein sequence ID" value="KAJ2979897.1"/>
    <property type="molecule type" value="Genomic_DNA"/>
</dbReference>
<name>A0ACC1NKQ1_9HYPO</name>
<proteinExistence type="predicted"/>
<gene>
    <name evidence="1" type="ORF">NQ176_g2968</name>
</gene>
<organism evidence="1 2">
    <name type="scientific">Zarea fungicola</name>
    <dbReference type="NCBI Taxonomy" id="93591"/>
    <lineage>
        <taxon>Eukaryota</taxon>
        <taxon>Fungi</taxon>
        <taxon>Dikarya</taxon>
        <taxon>Ascomycota</taxon>
        <taxon>Pezizomycotina</taxon>
        <taxon>Sordariomycetes</taxon>
        <taxon>Hypocreomycetidae</taxon>
        <taxon>Hypocreales</taxon>
        <taxon>Cordycipitaceae</taxon>
        <taxon>Zarea</taxon>
    </lineage>
</organism>
<evidence type="ECO:0000313" key="2">
    <source>
        <dbReference type="Proteomes" id="UP001143910"/>
    </source>
</evidence>
<keyword evidence="2" id="KW-1185">Reference proteome</keyword>
<sequence>MVAWFNWTTFDIIGDLVFNWSFDCLRNEAYHEWIPFILTSIKTVIISSELCRYPGVAHLLKWMFRSQMLASRQKALAFTADRVSHRITSPTEDRMDFLGYILRHESKETGMSRAEIEATANVLVLAGSETTATLLAGAVYYLIANPHVKQRLMSEIREVFVKEEEITISSVSKLPFLQAVLEEVLRIYPPVTLGSPRLVGYRGAIIAGHVVPPKTVVVDSRYAAAHSPRNFRDPESFVPERWLDDPAYKNDDRAAAQPFSLGPRNCIGKNLAYAEMRLILTRVIWNFNLEGTMDTCTWLKRSKTFSLWEKPPLLVQLTPVVRQ</sequence>
<dbReference type="Proteomes" id="UP001143910">
    <property type="component" value="Unassembled WGS sequence"/>
</dbReference>